<feature type="transmembrane region" description="Helical" evidence="11">
    <location>
        <begin position="6"/>
        <end position="36"/>
    </location>
</feature>
<accession>A0ABW5WLR1</accession>
<evidence type="ECO:0000256" key="5">
    <source>
        <dbReference type="ARBA" id="ARBA00022737"/>
    </source>
</evidence>
<dbReference type="SUPFAM" id="SSF56176">
    <property type="entry name" value="FAD-binding/transporter-associated domain-like"/>
    <property type="match status" value="1"/>
</dbReference>
<sequence length="434" mass="49157">MDPEPSSLLILMMTIDFSIVSGYVLLFVLLFCSALISGAEVALFSLTTSDIEEGQEANSKPLKIVSRLLQRPKKLLATILVANNFINIAIVILFAYLGNFMFESISSSVLKFILEVVVVTFLILLFGEILPKIYASRNKVKFATFMAYPLRVLDFIFSPISLPMRSITIAIHSKLGKQKSNLSVDQLSQALELASDEDTTREEQKILQGIVSFGNTDTKQVMRPRIDIFALNVEQKYTEILPEIIKQGFSRIPVYKDSIDSVQGILYVKDLLPYIDRKQFNWTTLLREPFFVPENKKLDDLMAEFQEKKVHLAVVVDEYGGTSGLISLEDIIEEIVGDISDEFDDEGLIYSKIDEHNYVFEGKTALKDFYKVIKLEEDTIFENNKGEAETIAGFVLEISGSFPKVNSKINFENYVFTIESLDNKRIKRVKVTIP</sequence>
<evidence type="ECO:0000256" key="4">
    <source>
        <dbReference type="ARBA" id="ARBA00022692"/>
    </source>
</evidence>
<dbReference type="Proteomes" id="UP001597533">
    <property type="component" value="Unassembled WGS sequence"/>
</dbReference>
<protein>
    <submittedName>
        <fullName evidence="14">Gliding motility-associated protein GldE</fullName>
    </submittedName>
</protein>
<evidence type="ECO:0000256" key="8">
    <source>
        <dbReference type="ARBA" id="ARBA00023136"/>
    </source>
</evidence>
<dbReference type="PROSITE" id="PS51371">
    <property type="entry name" value="CBS"/>
    <property type="match status" value="2"/>
</dbReference>
<evidence type="ECO:0000256" key="6">
    <source>
        <dbReference type="ARBA" id="ARBA00022989"/>
    </source>
</evidence>
<evidence type="ECO:0000256" key="9">
    <source>
        <dbReference type="PROSITE-ProRule" id="PRU00703"/>
    </source>
</evidence>
<keyword evidence="7 9" id="KW-0129">CBS domain</keyword>
<feature type="domain" description="CBS" evidence="12">
    <location>
        <begin position="222"/>
        <end position="284"/>
    </location>
</feature>
<comment type="subcellular location">
    <subcellularLocation>
        <location evidence="1">Cell membrane</location>
        <topology evidence="1">Multi-pass membrane protein</topology>
    </subcellularLocation>
</comment>
<evidence type="ECO:0000256" key="7">
    <source>
        <dbReference type="ARBA" id="ARBA00023122"/>
    </source>
</evidence>
<dbReference type="InterPro" id="IPR005170">
    <property type="entry name" value="Transptr-assoc_dom"/>
</dbReference>
<gene>
    <name evidence="14" type="ORF">ACFS5M_03840</name>
</gene>
<feature type="domain" description="CNNM transmembrane" evidence="13">
    <location>
        <begin position="15"/>
        <end position="204"/>
    </location>
</feature>
<evidence type="ECO:0000256" key="10">
    <source>
        <dbReference type="PROSITE-ProRule" id="PRU01193"/>
    </source>
</evidence>
<evidence type="ECO:0000256" key="2">
    <source>
        <dbReference type="ARBA" id="ARBA00006337"/>
    </source>
</evidence>
<dbReference type="InterPro" id="IPR000644">
    <property type="entry name" value="CBS_dom"/>
</dbReference>
<keyword evidence="8 10" id="KW-0472">Membrane</keyword>
<dbReference type="CDD" id="cd04590">
    <property type="entry name" value="CBS_pair_CorC_HlyC_assoc"/>
    <property type="match status" value="1"/>
</dbReference>
<dbReference type="PROSITE" id="PS51846">
    <property type="entry name" value="CNNM"/>
    <property type="match status" value="1"/>
</dbReference>
<dbReference type="Pfam" id="PF03471">
    <property type="entry name" value="CorC_HlyC"/>
    <property type="match status" value="1"/>
</dbReference>
<dbReference type="Pfam" id="PF00571">
    <property type="entry name" value="CBS"/>
    <property type="match status" value="2"/>
</dbReference>
<reference evidence="15" key="1">
    <citation type="journal article" date="2019" name="Int. J. Syst. Evol. Microbiol.">
        <title>The Global Catalogue of Microorganisms (GCM) 10K type strain sequencing project: providing services to taxonomists for standard genome sequencing and annotation.</title>
        <authorList>
            <consortium name="The Broad Institute Genomics Platform"/>
            <consortium name="The Broad Institute Genome Sequencing Center for Infectious Disease"/>
            <person name="Wu L."/>
            <person name="Ma J."/>
        </authorList>
    </citation>
    <scope>NUCLEOTIDE SEQUENCE [LARGE SCALE GENOMIC DNA]</scope>
    <source>
        <strain evidence="15">KCTC 32141</strain>
    </source>
</reference>
<feature type="domain" description="CBS" evidence="12">
    <location>
        <begin position="285"/>
        <end position="342"/>
    </location>
</feature>
<dbReference type="Gene3D" id="3.10.580.10">
    <property type="entry name" value="CBS-domain"/>
    <property type="match status" value="1"/>
</dbReference>
<dbReference type="InterPro" id="IPR019862">
    <property type="entry name" value="Motility-assoc_prot_GldE"/>
</dbReference>
<dbReference type="NCBIfam" id="TIGR03520">
    <property type="entry name" value="GldE"/>
    <property type="match status" value="1"/>
</dbReference>
<dbReference type="InterPro" id="IPR002550">
    <property type="entry name" value="CNNM"/>
</dbReference>
<evidence type="ECO:0000259" key="13">
    <source>
        <dbReference type="PROSITE" id="PS51846"/>
    </source>
</evidence>
<keyword evidence="6 10" id="KW-1133">Transmembrane helix</keyword>
<evidence type="ECO:0000259" key="12">
    <source>
        <dbReference type="PROSITE" id="PS51371"/>
    </source>
</evidence>
<dbReference type="PANTHER" id="PTHR22777:SF32">
    <property type="entry name" value="UPF0053 INNER MEMBRANE PROTEIN YFJD"/>
    <property type="match status" value="1"/>
</dbReference>
<evidence type="ECO:0000256" key="11">
    <source>
        <dbReference type="SAM" id="Phobius"/>
    </source>
</evidence>
<comment type="similarity">
    <text evidence="2">Belongs to the UPF0053 family.</text>
</comment>
<dbReference type="InterPro" id="IPR046342">
    <property type="entry name" value="CBS_dom_sf"/>
</dbReference>
<evidence type="ECO:0000256" key="1">
    <source>
        <dbReference type="ARBA" id="ARBA00004651"/>
    </source>
</evidence>
<dbReference type="InterPro" id="IPR016169">
    <property type="entry name" value="FAD-bd_PCMH_sub2"/>
</dbReference>
<dbReference type="SMART" id="SM01091">
    <property type="entry name" value="CorC_HlyC"/>
    <property type="match status" value="1"/>
</dbReference>
<keyword evidence="15" id="KW-1185">Reference proteome</keyword>
<evidence type="ECO:0000313" key="14">
    <source>
        <dbReference type="EMBL" id="MFD2822787.1"/>
    </source>
</evidence>
<proteinExistence type="inferred from homology"/>
<organism evidence="14 15">
    <name type="scientific">Lacinutrix iliipiscaria</name>
    <dbReference type="NCBI Taxonomy" id="1230532"/>
    <lineage>
        <taxon>Bacteria</taxon>
        <taxon>Pseudomonadati</taxon>
        <taxon>Bacteroidota</taxon>
        <taxon>Flavobacteriia</taxon>
        <taxon>Flavobacteriales</taxon>
        <taxon>Flavobacteriaceae</taxon>
        <taxon>Lacinutrix</taxon>
    </lineage>
</organism>
<evidence type="ECO:0000313" key="15">
    <source>
        <dbReference type="Proteomes" id="UP001597533"/>
    </source>
</evidence>
<feature type="transmembrane region" description="Helical" evidence="11">
    <location>
        <begin position="75"/>
        <end position="97"/>
    </location>
</feature>
<dbReference type="RefSeq" id="WP_183485993.1">
    <property type="nucleotide sequence ID" value="NZ_JBHUOV010000001.1"/>
</dbReference>
<keyword evidence="5" id="KW-0677">Repeat</keyword>
<dbReference type="Gene3D" id="3.30.465.10">
    <property type="match status" value="1"/>
</dbReference>
<feature type="transmembrane region" description="Helical" evidence="11">
    <location>
        <begin position="109"/>
        <end position="130"/>
    </location>
</feature>
<keyword evidence="3" id="KW-1003">Cell membrane</keyword>
<dbReference type="Pfam" id="PF01595">
    <property type="entry name" value="CNNM"/>
    <property type="match status" value="1"/>
</dbReference>
<keyword evidence="4 10" id="KW-0812">Transmembrane</keyword>
<comment type="caution">
    <text evidence="14">The sequence shown here is derived from an EMBL/GenBank/DDBJ whole genome shotgun (WGS) entry which is preliminary data.</text>
</comment>
<name>A0ABW5WLR1_9FLAO</name>
<feature type="transmembrane region" description="Helical" evidence="11">
    <location>
        <begin position="142"/>
        <end position="162"/>
    </location>
</feature>
<evidence type="ECO:0000256" key="3">
    <source>
        <dbReference type="ARBA" id="ARBA00022475"/>
    </source>
</evidence>
<dbReference type="InterPro" id="IPR044751">
    <property type="entry name" value="Ion_transp-like_CBS"/>
</dbReference>
<dbReference type="InterPro" id="IPR036318">
    <property type="entry name" value="FAD-bd_PCMH-like_sf"/>
</dbReference>
<dbReference type="PANTHER" id="PTHR22777">
    <property type="entry name" value="HEMOLYSIN-RELATED"/>
    <property type="match status" value="1"/>
</dbReference>
<dbReference type="EMBL" id="JBHUOV010000001">
    <property type="protein sequence ID" value="MFD2822787.1"/>
    <property type="molecule type" value="Genomic_DNA"/>
</dbReference>
<dbReference type="SUPFAM" id="SSF54631">
    <property type="entry name" value="CBS-domain pair"/>
    <property type="match status" value="1"/>
</dbReference>